<keyword evidence="4 7" id="KW-1133">Transmembrane helix</keyword>
<feature type="transmembrane region" description="Helical" evidence="7">
    <location>
        <begin position="45"/>
        <end position="68"/>
    </location>
</feature>
<feature type="transmembrane region" description="Helical" evidence="7">
    <location>
        <begin position="74"/>
        <end position="91"/>
    </location>
</feature>
<dbReference type="PANTHER" id="PTHR43495">
    <property type="entry name" value="GABA PERMEASE"/>
    <property type="match status" value="1"/>
</dbReference>
<evidence type="ECO:0000256" key="6">
    <source>
        <dbReference type="SAM" id="MobiDB-lite"/>
    </source>
</evidence>
<evidence type="ECO:0000256" key="1">
    <source>
        <dbReference type="ARBA" id="ARBA00004141"/>
    </source>
</evidence>
<evidence type="ECO:0000256" key="3">
    <source>
        <dbReference type="ARBA" id="ARBA00022692"/>
    </source>
</evidence>
<feature type="transmembrane region" description="Helical" evidence="7">
    <location>
        <begin position="306"/>
        <end position="327"/>
    </location>
</feature>
<feature type="compositionally biased region" description="Low complexity" evidence="6">
    <location>
        <begin position="7"/>
        <end position="29"/>
    </location>
</feature>
<sequence>MTHEMTADPAAMTTPSAASTAAPPAPGEAAAREGGLERGLTQRQLTMIGIGGAIGTGLFMGSGIAVGYAGPGVLLSYIIAAAIALVVMYSLSEMAVASPTAGSFGTYAEQYVSPLAGFVVRYTYWATMVILIGSEAVAIGHYMEYWFPGLPIWLSTAGFGLAVLWVNTRAVGNFGTVEYWLSAIKVAAILAFILFGLASIFGVGVPATGFGNYLVDGGPLPFGFAGVWMAVLIALFSFFGIEMIAVAAGEAEDPQRSVPRAMRTMLIRLVLFYILSIGIIIAIVPWTTSGAKLVEQSPFVKVFASFGFTAAAHVMNFVVLSAALSAMNSSLYMASRMIFSLARAGHVPATFGRLSPRGVPVRAALLSSAGVLIAALVALASPNAFQYLVGIALFGGLFTWIAILFTHLRFRAQRVGEPHLPVRAPCFPVLQLAALAVLLAVLVTMAFDTEFWNIAVIVGLPWLLFVAGVYATRRKLGFGAS</sequence>
<gene>
    <name evidence="9" type="ORF">SAMN06295912_10362</name>
</gene>
<dbReference type="AlphaFoldDB" id="A0A239CVA8"/>
<dbReference type="RefSeq" id="WP_245842606.1">
    <property type="nucleotide sequence ID" value="NZ_FZOS01000003.1"/>
</dbReference>
<feature type="transmembrane region" description="Helical" evidence="7">
    <location>
        <begin position="451"/>
        <end position="471"/>
    </location>
</feature>
<feature type="transmembrane region" description="Helical" evidence="7">
    <location>
        <begin position="426"/>
        <end position="445"/>
    </location>
</feature>
<dbReference type="EMBL" id="FZOS01000003">
    <property type="protein sequence ID" value="SNS24040.1"/>
    <property type="molecule type" value="Genomic_DNA"/>
</dbReference>
<dbReference type="PANTHER" id="PTHR43495:SF5">
    <property type="entry name" value="GAMMA-AMINOBUTYRIC ACID PERMEASE"/>
    <property type="match status" value="1"/>
</dbReference>
<dbReference type="InterPro" id="IPR004841">
    <property type="entry name" value="AA-permease/SLC12A_dom"/>
</dbReference>
<feature type="domain" description="Amino acid permease/ SLC12A" evidence="8">
    <location>
        <begin position="45"/>
        <end position="465"/>
    </location>
</feature>
<feature type="transmembrane region" description="Helical" evidence="7">
    <location>
        <begin position="111"/>
        <end position="133"/>
    </location>
</feature>
<dbReference type="GO" id="GO:0016020">
    <property type="term" value="C:membrane"/>
    <property type="evidence" value="ECO:0007669"/>
    <property type="project" value="UniProtKB-SubCell"/>
</dbReference>
<evidence type="ECO:0000256" key="4">
    <source>
        <dbReference type="ARBA" id="ARBA00022989"/>
    </source>
</evidence>
<keyword evidence="10" id="KW-1185">Reference proteome</keyword>
<evidence type="ECO:0000256" key="2">
    <source>
        <dbReference type="ARBA" id="ARBA00022448"/>
    </source>
</evidence>
<reference evidence="10" key="1">
    <citation type="submission" date="2017-06" db="EMBL/GenBank/DDBJ databases">
        <authorList>
            <person name="Varghese N."/>
            <person name="Submissions S."/>
        </authorList>
    </citation>
    <scope>NUCLEOTIDE SEQUENCE [LARGE SCALE GENOMIC DNA]</scope>
    <source>
        <strain evidence="10">LNB2</strain>
    </source>
</reference>
<feature type="transmembrane region" description="Helical" evidence="7">
    <location>
        <begin position="179"/>
        <end position="202"/>
    </location>
</feature>
<name>A0A239CVA8_9SPHN</name>
<keyword evidence="5 7" id="KW-0472">Membrane</keyword>
<dbReference type="Pfam" id="PF00324">
    <property type="entry name" value="AA_permease"/>
    <property type="match status" value="1"/>
</dbReference>
<feature type="transmembrane region" description="Helical" evidence="7">
    <location>
        <begin position="145"/>
        <end position="167"/>
    </location>
</feature>
<proteinExistence type="predicted"/>
<keyword evidence="3 7" id="KW-0812">Transmembrane</keyword>
<comment type="subcellular location">
    <subcellularLocation>
        <location evidence="1">Membrane</location>
        <topology evidence="1">Multi-pass membrane protein</topology>
    </subcellularLocation>
</comment>
<feature type="transmembrane region" description="Helical" evidence="7">
    <location>
        <begin position="363"/>
        <end position="381"/>
    </location>
</feature>
<feature type="transmembrane region" description="Helical" evidence="7">
    <location>
        <begin position="222"/>
        <end position="245"/>
    </location>
</feature>
<feature type="transmembrane region" description="Helical" evidence="7">
    <location>
        <begin position="266"/>
        <end position="286"/>
    </location>
</feature>
<dbReference type="FunFam" id="1.20.1740.10:FF:000001">
    <property type="entry name" value="Amino acid permease"/>
    <property type="match status" value="1"/>
</dbReference>
<evidence type="ECO:0000259" key="8">
    <source>
        <dbReference type="Pfam" id="PF00324"/>
    </source>
</evidence>
<protein>
    <submittedName>
        <fullName evidence="9">Amino acid/polyamine/organocation transporter, APC superfamily</fullName>
    </submittedName>
</protein>
<feature type="region of interest" description="Disordered" evidence="6">
    <location>
        <begin position="1"/>
        <end position="35"/>
    </location>
</feature>
<evidence type="ECO:0000256" key="7">
    <source>
        <dbReference type="SAM" id="Phobius"/>
    </source>
</evidence>
<dbReference type="Gene3D" id="1.20.1740.10">
    <property type="entry name" value="Amino acid/polyamine transporter I"/>
    <property type="match status" value="1"/>
</dbReference>
<evidence type="ECO:0000313" key="10">
    <source>
        <dbReference type="Proteomes" id="UP000198281"/>
    </source>
</evidence>
<evidence type="ECO:0000313" key="9">
    <source>
        <dbReference type="EMBL" id="SNS24040.1"/>
    </source>
</evidence>
<dbReference type="Proteomes" id="UP000198281">
    <property type="component" value="Unassembled WGS sequence"/>
</dbReference>
<feature type="transmembrane region" description="Helical" evidence="7">
    <location>
        <begin position="387"/>
        <end position="405"/>
    </location>
</feature>
<organism evidence="9 10">
    <name type="scientific">Edaphosphingomonas laterariae</name>
    <dbReference type="NCBI Taxonomy" id="861865"/>
    <lineage>
        <taxon>Bacteria</taxon>
        <taxon>Pseudomonadati</taxon>
        <taxon>Pseudomonadota</taxon>
        <taxon>Alphaproteobacteria</taxon>
        <taxon>Sphingomonadales</taxon>
        <taxon>Rhizorhabdaceae</taxon>
        <taxon>Edaphosphingomonas</taxon>
    </lineage>
</organism>
<keyword evidence="2" id="KW-0813">Transport</keyword>
<accession>A0A239CVA8</accession>
<evidence type="ECO:0000256" key="5">
    <source>
        <dbReference type="ARBA" id="ARBA00023136"/>
    </source>
</evidence>
<dbReference type="GO" id="GO:0055085">
    <property type="term" value="P:transmembrane transport"/>
    <property type="evidence" value="ECO:0007669"/>
    <property type="project" value="InterPro"/>
</dbReference>
<dbReference type="PIRSF" id="PIRSF006060">
    <property type="entry name" value="AA_transporter"/>
    <property type="match status" value="1"/>
</dbReference>